<dbReference type="Proteomes" id="UP001054889">
    <property type="component" value="Unassembled WGS sequence"/>
</dbReference>
<name>A0AAV5CHF5_ELECO</name>
<organism evidence="1 2">
    <name type="scientific">Eleusine coracana subsp. coracana</name>
    <dbReference type="NCBI Taxonomy" id="191504"/>
    <lineage>
        <taxon>Eukaryota</taxon>
        <taxon>Viridiplantae</taxon>
        <taxon>Streptophyta</taxon>
        <taxon>Embryophyta</taxon>
        <taxon>Tracheophyta</taxon>
        <taxon>Spermatophyta</taxon>
        <taxon>Magnoliopsida</taxon>
        <taxon>Liliopsida</taxon>
        <taxon>Poales</taxon>
        <taxon>Poaceae</taxon>
        <taxon>PACMAD clade</taxon>
        <taxon>Chloridoideae</taxon>
        <taxon>Cynodonteae</taxon>
        <taxon>Eleusininae</taxon>
        <taxon>Eleusine</taxon>
    </lineage>
</organism>
<protein>
    <submittedName>
        <fullName evidence="1">Uncharacterized protein</fullName>
    </submittedName>
</protein>
<accession>A0AAV5CHF5</accession>
<reference evidence="1" key="1">
    <citation type="journal article" date="2018" name="DNA Res.">
        <title>Multiple hybrid de novo genome assembly of finger millet, an orphan allotetraploid crop.</title>
        <authorList>
            <person name="Hatakeyama M."/>
            <person name="Aluri S."/>
            <person name="Balachadran M.T."/>
            <person name="Sivarajan S.R."/>
            <person name="Patrignani A."/>
            <person name="Gruter S."/>
            <person name="Poveda L."/>
            <person name="Shimizu-Inatsugi R."/>
            <person name="Baeten J."/>
            <person name="Francoijs K.J."/>
            <person name="Nataraja K.N."/>
            <person name="Reddy Y.A.N."/>
            <person name="Phadnis S."/>
            <person name="Ravikumar R.L."/>
            <person name="Schlapbach R."/>
            <person name="Sreeman S.M."/>
            <person name="Shimizu K.K."/>
        </authorList>
    </citation>
    <scope>NUCLEOTIDE SEQUENCE</scope>
</reference>
<keyword evidence="2" id="KW-1185">Reference proteome</keyword>
<comment type="caution">
    <text evidence="1">The sequence shown here is derived from an EMBL/GenBank/DDBJ whole genome shotgun (WGS) entry which is preliminary data.</text>
</comment>
<evidence type="ECO:0000313" key="2">
    <source>
        <dbReference type="Proteomes" id="UP001054889"/>
    </source>
</evidence>
<dbReference type="EMBL" id="BQKI01000007">
    <property type="protein sequence ID" value="GJM97474.1"/>
    <property type="molecule type" value="Genomic_DNA"/>
</dbReference>
<reference evidence="1" key="2">
    <citation type="submission" date="2021-12" db="EMBL/GenBank/DDBJ databases">
        <title>Resequencing data analysis of finger millet.</title>
        <authorList>
            <person name="Hatakeyama M."/>
            <person name="Aluri S."/>
            <person name="Balachadran M.T."/>
            <person name="Sivarajan S.R."/>
            <person name="Poveda L."/>
            <person name="Shimizu-Inatsugi R."/>
            <person name="Schlapbach R."/>
            <person name="Sreeman S.M."/>
            <person name="Shimizu K.K."/>
        </authorList>
    </citation>
    <scope>NUCLEOTIDE SEQUENCE</scope>
</reference>
<evidence type="ECO:0000313" key="1">
    <source>
        <dbReference type="EMBL" id="GJM97474.1"/>
    </source>
</evidence>
<sequence>MCKYYKTGRGGGGAIRFKEHLACKRGEMVHYSSVPPDVRDYFCADIDWTAEKKKNRI</sequence>
<proteinExistence type="predicted"/>
<gene>
    <name evidence="1" type="primary">ga14404</name>
    <name evidence="1" type="ORF">PR202_ga14404</name>
</gene>
<dbReference type="AlphaFoldDB" id="A0AAV5CHF5"/>